<accession>A0A9E2KV04</accession>
<evidence type="ECO:0000313" key="2">
    <source>
        <dbReference type="EMBL" id="MBU3830680.1"/>
    </source>
</evidence>
<dbReference type="Proteomes" id="UP000824247">
    <property type="component" value="Unassembled WGS sequence"/>
</dbReference>
<dbReference type="InterPro" id="IPR019219">
    <property type="entry name" value="DUF2130"/>
</dbReference>
<dbReference type="AlphaFoldDB" id="A0A9E2KV04"/>
<evidence type="ECO:0000313" key="3">
    <source>
        <dbReference type="Proteomes" id="UP000824247"/>
    </source>
</evidence>
<comment type="caution">
    <text evidence="2">The sequence shown here is derived from an EMBL/GenBank/DDBJ whole genome shotgun (WGS) entry which is preliminary data.</text>
</comment>
<proteinExistence type="predicted"/>
<evidence type="ECO:0000256" key="1">
    <source>
        <dbReference type="SAM" id="Coils"/>
    </source>
</evidence>
<dbReference type="EMBL" id="JAHLFM010000012">
    <property type="protein sequence ID" value="MBU3830680.1"/>
    <property type="molecule type" value="Genomic_DNA"/>
</dbReference>
<reference evidence="2" key="1">
    <citation type="journal article" date="2021" name="PeerJ">
        <title>Extensive microbial diversity within the chicken gut microbiome revealed by metagenomics and culture.</title>
        <authorList>
            <person name="Gilroy R."/>
            <person name="Ravi A."/>
            <person name="Getino M."/>
            <person name="Pursley I."/>
            <person name="Horton D.L."/>
            <person name="Alikhan N.F."/>
            <person name="Baker D."/>
            <person name="Gharbi K."/>
            <person name="Hall N."/>
            <person name="Watson M."/>
            <person name="Adriaenssens E.M."/>
            <person name="Foster-Nyarko E."/>
            <person name="Jarju S."/>
            <person name="Secka A."/>
            <person name="Antonio M."/>
            <person name="Oren A."/>
            <person name="Chaudhuri R.R."/>
            <person name="La Ragione R."/>
            <person name="Hildebrand F."/>
            <person name="Pallen M.J."/>
        </authorList>
    </citation>
    <scope>NUCLEOTIDE SEQUENCE</scope>
    <source>
        <strain evidence="2">A5-1222</strain>
    </source>
</reference>
<keyword evidence="1" id="KW-0175">Coiled coil</keyword>
<name>A0A9E2KV04_9BACT</name>
<feature type="coiled-coil region" evidence="1">
    <location>
        <begin position="68"/>
        <end position="202"/>
    </location>
</feature>
<protein>
    <submittedName>
        <fullName evidence="2">DUF2130 domain-containing protein</fullName>
    </submittedName>
</protein>
<organism evidence="2 3">
    <name type="scientific">Candidatus Ureaplasma intestinipullorum</name>
    <dbReference type="NCBI Taxonomy" id="2838770"/>
    <lineage>
        <taxon>Bacteria</taxon>
        <taxon>Bacillati</taxon>
        <taxon>Mycoplasmatota</taxon>
        <taxon>Mycoplasmoidales</taxon>
        <taxon>Mycoplasmoidaceae</taxon>
        <taxon>Ureaplasma</taxon>
    </lineage>
</organism>
<gene>
    <name evidence="2" type="ORF">H9897_00755</name>
</gene>
<reference evidence="2" key="2">
    <citation type="submission" date="2021-04" db="EMBL/GenBank/DDBJ databases">
        <authorList>
            <person name="Gilroy R."/>
        </authorList>
    </citation>
    <scope>NUCLEOTIDE SEQUENCE</scope>
    <source>
        <strain evidence="2">A5-1222</strain>
    </source>
</reference>
<sequence>MGKKINAYIDANTNRIIILSDDVQKDDYIDLNSLSSINEYIELAIDKNEKLKSKFINNFKNSDEYLKLRKESENLKIANIEINKLKDDLKNNEENIINKFKIGDEFNNLKNENFRLLQENDLLKKQKETNKQNIINEFIASDEYQQKLSELTNVKSDYEHLKNDIPNIKNNAVQEYKNSFEYKKLEAQLDDYKKQIDLRNKLNVKQVGEELENYCFDLYNETIGQFVDDCKFEKTNIPIHGSKPDFLFEVYGKDVNNNVVFTEEYLLGKVILEMKSELLNSDEKNKKTNEYHLSKLETNRRNFNADLAILVTELEADKDFVIKKPSNYQNIVIIRPQVLPSLLSIIRNLFLKKNDLILQQITFKSSKEILDEFNNFKDEILNKIISKMNSKVENIISYAETIIKNANKILEDANNILDIFLKKATKKIDDFKIEKKIINKIEKIDYSNNHNNKIVANTIIIDDENIIKEKIKN</sequence>
<dbReference type="Pfam" id="PF09903">
    <property type="entry name" value="DUF2130"/>
    <property type="match status" value="1"/>
</dbReference>